<keyword evidence="1" id="KW-0812">Transmembrane</keyword>
<evidence type="ECO:0000313" key="2">
    <source>
        <dbReference type="EMBL" id="ODN76228.1"/>
    </source>
</evidence>
<dbReference type="Proteomes" id="UP000094065">
    <property type="component" value="Unassembled WGS sequence"/>
</dbReference>
<keyword evidence="1" id="KW-0472">Membrane</keyword>
<reference evidence="2 3" key="1">
    <citation type="submission" date="2016-06" db="EMBL/GenBank/DDBJ databases">
        <title>Evolution of pathogenesis and genome organization in the Tremellales.</title>
        <authorList>
            <person name="Cuomo C."/>
            <person name="Litvintseva A."/>
            <person name="Heitman J."/>
            <person name="Chen Y."/>
            <person name="Sun S."/>
            <person name="Springer D."/>
            <person name="Dromer F."/>
            <person name="Young S."/>
            <person name="Zeng Q."/>
            <person name="Chapman S."/>
            <person name="Gujja S."/>
            <person name="Saif S."/>
            <person name="Birren B."/>
        </authorList>
    </citation>
    <scope>NUCLEOTIDE SEQUENCE [LARGE SCALE GENOMIC DNA]</scope>
    <source>
        <strain evidence="2 3">CBS 6039</strain>
    </source>
</reference>
<dbReference type="EMBL" id="AWGJ01000009">
    <property type="protein sequence ID" value="ODN76228.1"/>
    <property type="molecule type" value="Genomic_DNA"/>
</dbReference>
<dbReference type="AlphaFoldDB" id="A0A1E3HIR0"/>
<dbReference type="RefSeq" id="XP_018991759.1">
    <property type="nucleotide sequence ID" value="XM_019140608.1"/>
</dbReference>
<proteinExistence type="predicted"/>
<keyword evidence="3" id="KW-1185">Reference proteome</keyword>
<evidence type="ECO:0000256" key="1">
    <source>
        <dbReference type="SAM" id="Phobius"/>
    </source>
</evidence>
<feature type="transmembrane region" description="Helical" evidence="1">
    <location>
        <begin position="99"/>
        <end position="132"/>
    </location>
</feature>
<dbReference type="GeneID" id="30157458"/>
<evidence type="ECO:0008006" key="4">
    <source>
        <dbReference type="Google" id="ProtNLM"/>
    </source>
</evidence>
<feature type="transmembrane region" description="Helical" evidence="1">
    <location>
        <begin position="139"/>
        <end position="159"/>
    </location>
</feature>
<keyword evidence="1" id="KW-1133">Transmembrane helix</keyword>
<protein>
    <recommendedName>
        <fullName evidence="4">SSD domain-containing protein</fullName>
    </recommendedName>
</protein>
<name>A0A1E3HIR0_9TREE</name>
<evidence type="ECO:0000313" key="3">
    <source>
        <dbReference type="Proteomes" id="UP000094065"/>
    </source>
</evidence>
<comment type="caution">
    <text evidence="2">The sequence shown here is derived from an EMBL/GenBank/DDBJ whole genome shotgun (WGS) entry which is preliminary data.</text>
</comment>
<organism evidence="2 3">
    <name type="scientific">Cryptococcus amylolentus CBS 6039</name>
    <dbReference type="NCBI Taxonomy" id="1295533"/>
    <lineage>
        <taxon>Eukaryota</taxon>
        <taxon>Fungi</taxon>
        <taxon>Dikarya</taxon>
        <taxon>Basidiomycota</taxon>
        <taxon>Agaricomycotina</taxon>
        <taxon>Tremellomycetes</taxon>
        <taxon>Tremellales</taxon>
        <taxon>Cryptococcaceae</taxon>
        <taxon>Cryptococcus</taxon>
    </lineage>
</organism>
<sequence>MQALMVIEQAGERGWGFREKRKVSSRGRRTGRRKGLGLVSEGIRRWWTLRGGVVSQRWESDVDIIACGLKVCLADLMAFVFLLKVFFSLSILGPSFLPVFLVFFVLACVFFIMTTIPIITLTILVTIILAIIFDIFLTILSTTSSFCLGFLNCYLIFALHV</sequence>
<accession>A0A1E3HIR0</accession>
<gene>
    <name evidence="2" type="ORF">L202_06149</name>
</gene>